<feature type="transmembrane region" description="Helical" evidence="1">
    <location>
        <begin position="82"/>
        <end position="104"/>
    </location>
</feature>
<evidence type="ECO:0000313" key="2">
    <source>
        <dbReference type="EMBL" id="KHO00815.1"/>
    </source>
</evidence>
<feature type="transmembrane region" description="Helical" evidence="1">
    <location>
        <begin position="116"/>
        <end position="143"/>
    </location>
</feature>
<keyword evidence="1" id="KW-0812">Transmembrane</keyword>
<name>A0A0B2X5V1_METAS</name>
<feature type="transmembrane region" description="Helical" evidence="1">
    <location>
        <begin position="179"/>
        <end position="200"/>
    </location>
</feature>
<sequence>MSSSLKNELSSSDFEVDANEMQSRSRVQRAKLIHGLRTGLTALALVAGIAVLGLSADALSVYNATYLPADFLLPLWPENFDIGPTTSLVAGSAMVTAMNAVSLVASKNKLVRGRLVAHSAAILAAPVVAFTASLVTVVFFYAINASASVDSLHSWTCRWRSVPMYTRPYFGTLCRESQAAVALSVLLVPLELIILVTAYLQAMMEKKMQVVCT</sequence>
<keyword evidence="1" id="KW-1133">Transmembrane helix</keyword>
<evidence type="ECO:0000313" key="3">
    <source>
        <dbReference type="Proteomes" id="UP000030816"/>
    </source>
</evidence>
<comment type="caution">
    <text evidence="2">The sequence shown here is derived from an EMBL/GenBank/DDBJ whole genome shotgun (WGS) entry which is preliminary data.</text>
</comment>
<evidence type="ECO:0000256" key="1">
    <source>
        <dbReference type="SAM" id="Phobius"/>
    </source>
</evidence>
<dbReference type="GeneID" id="63736048"/>
<gene>
    <name evidence="2" type="ORF">MAM_01593</name>
</gene>
<keyword evidence="3" id="KW-1185">Reference proteome</keyword>
<reference evidence="2 3" key="1">
    <citation type="journal article" date="2014" name="Proc. Natl. Acad. Sci. U.S.A.">
        <title>Trajectory and genomic determinants of fungal-pathogen speciation and host adaptation.</title>
        <authorList>
            <person name="Hu X."/>
            <person name="Xiao G."/>
            <person name="Zheng P."/>
            <person name="Shang Y."/>
            <person name="Su Y."/>
            <person name="Zhang X."/>
            <person name="Liu X."/>
            <person name="Zhan S."/>
            <person name="St Leger R.J."/>
            <person name="Wang C."/>
        </authorList>
    </citation>
    <scope>NUCLEOTIDE SEQUENCE [LARGE SCALE GENOMIC DNA]</scope>
    <source>
        <strain evidence="2 3">ARSEF 1941</strain>
    </source>
</reference>
<dbReference type="HOGENOM" id="CLU_090736_0_0_1"/>
<proteinExistence type="predicted"/>
<dbReference type="RefSeq" id="XP_040681880.1">
    <property type="nucleotide sequence ID" value="XM_040820392.1"/>
</dbReference>
<dbReference type="Proteomes" id="UP000030816">
    <property type="component" value="Unassembled WGS sequence"/>
</dbReference>
<accession>A0A0B2X5V1</accession>
<protein>
    <submittedName>
        <fullName evidence="2">Uncharacterized protein</fullName>
    </submittedName>
</protein>
<keyword evidence="1" id="KW-0472">Membrane</keyword>
<organism evidence="2 3">
    <name type="scientific">Metarhizium album (strain ARSEF 1941)</name>
    <dbReference type="NCBI Taxonomy" id="1081103"/>
    <lineage>
        <taxon>Eukaryota</taxon>
        <taxon>Fungi</taxon>
        <taxon>Dikarya</taxon>
        <taxon>Ascomycota</taxon>
        <taxon>Pezizomycotina</taxon>
        <taxon>Sordariomycetes</taxon>
        <taxon>Hypocreomycetidae</taxon>
        <taxon>Hypocreales</taxon>
        <taxon>Clavicipitaceae</taxon>
        <taxon>Metarhizium</taxon>
    </lineage>
</organism>
<dbReference type="EMBL" id="AZHE01000002">
    <property type="protein sequence ID" value="KHO00815.1"/>
    <property type="molecule type" value="Genomic_DNA"/>
</dbReference>
<dbReference type="OrthoDB" id="3890746at2759"/>
<feature type="transmembrane region" description="Helical" evidence="1">
    <location>
        <begin position="39"/>
        <end position="62"/>
    </location>
</feature>
<dbReference type="AlphaFoldDB" id="A0A0B2X5V1"/>